<dbReference type="AlphaFoldDB" id="A0AAD5MMB4"/>
<reference evidence="1" key="1">
    <citation type="submission" date="2021-06" db="EMBL/GenBank/DDBJ databases">
        <title>Parelaphostrongylus tenuis whole genome reference sequence.</title>
        <authorList>
            <person name="Garwood T.J."/>
            <person name="Larsen P.A."/>
            <person name="Fountain-Jones N.M."/>
            <person name="Garbe J.R."/>
            <person name="Macchietto M.G."/>
            <person name="Kania S.A."/>
            <person name="Gerhold R.W."/>
            <person name="Richards J.E."/>
            <person name="Wolf T.M."/>
        </authorList>
    </citation>
    <scope>NUCLEOTIDE SEQUENCE</scope>
    <source>
        <strain evidence="1">MNPRO001-30</strain>
        <tissue evidence="1">Meninges</tissue>
    </source>
</reference>
<evidence type="ECO:0000313" key="1">
    <source>
        <dbReference type="EMBL" id="KAJ1346679.1"/>
    </source>
</evidence>
<comment type="caution">
    <text evidence="1">The sequence shown here is derived from an EMBL/GenBank/DDBJ whole genome shotgun (WGS) entry which is preliminary data.</text>
</comment>
<dbReference type="EMBL" id="JAHQIW010000206">
    <property type="protein sequence ID" value="KAJ1346679.1"/>
    <property type="molecule type" value="Genomic_DNA"/>
</dbReference>
<organism evidence="1 2">
    <name type="scientific">Parelaphostrongylus tenuis</name>
    <name type="common">Meningeal worm</name>
    <dbReference type="NCBI Taxonomy" id="148309"/>
    <lineage>
        <taxon>Eukaryota</taxon>
        <taxon>Metazoa</taxon>
        <taxon>Ecdysozoa</taxon>
        <taxon>Nematoda</taxon>
        <taxon>Chromadorea</taxon>
        <taxon>Rhabditida</taxon>
        <taxon>Rhabditina</taxon>
        <taxon>Rhabditomorpha</taxon>
        <taxon>Strongyloidea</taxon>
        <taxon>Metastrongylidae</taxon>
        <taxon>Parelaphostrongylus</taxon>
    </lineage>
</organism>
<dbReference type="Proteomes" id="UP001196413">
    <property type="component" value="Unassembled WGS sequence"/>
</dbReference>
<keyword evidence="2" id="KW-1185">Reference proteome</keyword>
<proteinExistence type="predicted"/>
<name>A0AAD5MMB4_PARTN</name>
<protein>
    <submittedName>
        <fullName evidence="1">Uncharacterized protein</fullName>
    </submittedName>
</protein>
<evidence type="ECO:0000313" key="2">
    <source>
        <dbReference type="Proteomes" id="UP001196413"/>
    </source>
</evidence>
<sequence>MMRLVVEIISSQEDTELLRHGHDEDKPLDIFVFFRADDFAYQLHYRRYRSVISIDGTKIEESRVFTNLWATQKTEISTLITKYHDQVLLAAFQQTRLLQSHRVRENSDFPRFRPRQSIISINTVDDEADAYNHRL</sequence>
<gene>
    <name evidence="1" type="ORF">KIN20_001568</name>
</gene>
<accession>A0AAD5MMB4</accession>